<accession>A0A143HH55</accession>
<dbReference type="STRING" id="241244.ATY39_16240"/>
<dbReference type="OrthoDB" id="384721at2"/>
<dbReference type="SUPFAM" id="SSF51695">
    <property type="entry name" value="PLC-like phosphodiesterases"/>
    <property type="match status" value="1"/>
</dbReference>
<dbReference type="GO" id="GO:0006629">
    <property type="term" value="P:lipid metabolic process"/>
    <property type="evidence" value="ECO:0007669"/>
    <property type="project" value="InterPro"/>
</dbReference>
<keyword evidence="3" id="KW-1185">Reference proteome</keyword>
<dbReference type="InterPro" id="IPR030395">
    <property type="entry name" value="GP_PDE_dom"/>
</dbReference>
<dbReference type="Proteomes" id="UP000076021">
    <property type="component" value="Chromosome"/>
</dbReference>
<dbReference type="EMBL" id="CP014806">
    <property type="protein sequence ID" value="AMX00790.1"/>
    <property type="molecule type" value="Genomic_DNA"/>
</dbReference>
<dbReference type="PROSITE" id="PS51704">
    <property type="entry name" value="GP_PDE"/>
    <property type="match status" value="1"/>
</dbReference>
<dbReference type="GO" id="GO:0008081">
    <property type="term" value="F:phosphoric diester hydrolase activity"/>
    <property type="evidence" value="ECO:0007669"/>
    <property type="project" value="InterPro"/>
</dbReference>
<name>A0A143HH55_9BACL</name>
<evidence type="ECO:0000259" key="1">
    <source>
        <dbReference type="PROSITE" id="PS51704"/>
    </source>
</evidence>
<dbReference type="PANTHER" id="PTHR46211:SF1">
    <property type="entry name" value="GLYCEROPHOSPHODIESTER PHOSPHODIESTERASE, CYTOPLASMIC"/>
    <property type="match status" value="1"/>
</dbReference>
<dbReference type="InterPro" id="IPR017946">
    <property type="entry name" value="PLC-like_Pdiesterase_TIM-brl"/>
</dbReference>
<protein>
    <recommendedName>
        <fullName evidence="1">GP-PDE domain-containing protein</fullName>
    </recommendedName>
</protein>
<feature type="domain" description="GP-PDE" evidence="1">
    <location>
        <begin position="1"/>
        <end position="237"/>
    </location>
</feature>
<organism evidence="2 3">
    <name type="scientific">Rummeliibacillus stabekisii</name>
    <dbReference type="NCBI Taxonomy" id="241244"/>
    <lineage>
        <taxon>Bacteria</taxon>
        <taxon>Bacillati</taxon>
        <taxon>Bacillota</taxon>
        <taxon>Bacilli</taxon>
        <taxon>Bacillales</taxon>
        <taxon>Caryophanaceae</taxon>
        <taxon>Rummeliibacillus</taxon>
    </lineage>
</organism>
<sequence>MDIFAHRGASRYFPENTLLAFKEAAKIPIYGVELDVHRTKDGVLVVHHDEKINRTSNGKGFIHEMDFAELRSYDFGSWKGEQFAGQQIPTLHEVLDIFRVTHHMINIELKTDVYSYPGLEEDVLQTVLEHDMAERIIYSSFDHEILERMLEKAIPNEVGLLFSKVLINLSEYGQMAGSSTLHVSLIAAKRNAVKKAIELGNRVRAYTVNRIADYDLLEDLGVDAIFTDEPEKMYRHAYEKKYQTKKESSYE</sequence>
<dbReference type="Gene3D" id="3.20.20.190">
    <property type="entry name" value="Phosphatidylinositol (PI) phosphodiesterase"/>
    <property type="match status" value="1"/>
</dbReference>
<dbReference type="AlphaFoldDB" id="A0A143HH55"/>
<dbReference type="KEGG" id="rst:ATY39_16240"/>
<gene>
    <name evidence="2" type="ORF">ATY39_16240</name>
</gene>
<proteinExistence type="predicted"/>
<reference evidence="3" key="2">
    <citation type="submission" date="2016-03" db="EMBL/GenBank/DDBJ databases">
        <authorList>
            <person name="Ploux O."/>
        </authorList>
    </citation>
    <scope>NUCLEOTIDE SEQUENCE [LARGE SCALE GENOMIC DNA]</scope>
    <source>
        <strain evidence="3">PP9</strain>
    </source>
</reference>
<dbReference type="PANTHER" id="PTHR46211">
    <property type="entry name" value="GLYCEROPHOSPHORYL DIESTER PHOSPHODIESTERASE"/>
    <property type="match status" value="1"/>
</dbReference>
<evidence type="ECO:0000313" key="3">
    <source>
        <dbReference type="Proteomes" id="UP000076021"/>
    </source>
</evidence>
<reference evidence="2 3" key="1">
    <citation type="journal article" date="2016" name="Genome Announc.">
        <title>Whole-Genome Sequence of Rummeliibacillus stabekisii Strain PP9 Isolated from Antarctic Soil.</title>
        <authorList>
            <person name="da Mota F.F."/>
            <person name="Vollu R.E."/>
            <person name="Jurelevicius D."/>
            <person name="Seldin L."/>
        </authorList>
    </citation>
    <scope>NUCLEOTIDE SEQUENCE [LARGE SCALE GENOMIC DNA]</scope>
    <source>
        <strain evidence="2 3">PP9</strain>
    </source>
</reference>
<evidence type="ECO:0000313" key="2">
    <source>
        <dbReference type="EMBL" id="AMX00790.1"/>
    </source>
</evidence>
<dbReference type="Pfam" id="PF03009">
    <property type="entry name" value="GDPD"/>
    <property type="match status" value="1"/>
</dbReference>
<dbReference type="RefSeq" id="WP_066791541.1">
    <property type="nucleotide sequence ID" value="NZ_CP014806.1"/>
</dbReference>